<evidence type="ECO:0000313" key="1">
    <source>
        <dbReference type="EMBL" id="MBW2961309.1"/>
    </source>
</evidence>
<sequence>MKKLLLIATISTLLISCGRSHEEELLYNYQKDKIKENINMNIDDLNFEISEINKVEEITAKDSLKFYRDKLVNLWLGEDAEKNKKDTLTYDYVLGQLDTLRSRYQGIVLANIKADRAYENYEWEKKRDQMIDAIYDVKIWKNKSDSYQKSPEKVVSTKYKASYSINNPMLNDSKQTFDKFYYTNTEDNKFIKEESTK</sequence>
<dbReference type="EMBL" id="JAHWDF010000004">
    <property type="protein sequence ID" value="MBW2961309.1"/>
    <property type="molecule type" value="Genomic_DNA"/>
</dbReference>
<dbReference type="RefSeq" id="WP_219039589.1">
    <property type="nucleotide sequence ID" value="NZ_JAHWDF010000004.1"/>
</dbReference>
<reference evidence="1 2" key="1">
    <citation type="submission" date="2021-07" db="EMBL/GenBank/DDBJ databases">
        <title>Mesonia aestuariivivens sp. nov., isolated from a tidal flat.</title>
        <authorList>
            <person name="Kim Y.-O."/>
            <person name="Yoon J.-H."/>
        </authorList>
    </citation>
    <scope>NUCLEOTIDE SEQUENCE [LARGE SCALE GENOMIC DNA]</scope>
    <source>
        <strain evidence="1 2">JHPTF-M18</strain>
    </source>
</reference>
<gene>
    <name evidence="1" type="ORF">KW502_05805</name>
</gene>
<name>A0ABS6W0M8_9FLAO</name>
<protein>
    <recommendedName>
        <fullName evidence="3">Lipoprotein</fullName>
    </recommendedName>
</protein>
<evidence type="ECO:0000313" key="2">
    <source>
        <dbReference type="Proteomes" id="UP000719267"/>
    </source>
</evidence>
<comment type="caution">
    <text evidence="1">The sequence shown here is derived from an EMBL/GenBank/DDBJ whole genome shotgun (WGS) entry which is preliminary data.</text>
</comment>
<proteinExistence type="predicted"/>
<accession>A0ABS6W0M8</accession>
<evidence type="ECO:0008006" key="3">
    <source>
        <dbReference type="Google" id="ProtNLM"/>
    </source>
</evidence>
<organism evidence="1 2">
    <name type="scientific">Mesonia aestuariivivens</name>
    <dbReference type="NCBI Taxonomy" id="2796128"/>
    <lineage>
        <taxon>Bacteria</taxon>
        <taxon>Pseudomonadati</taxon>
        <taxon>Bacteroidota</taxon>
        <taxon>Flavobacteriia</taxon>
        <taxon>Flavobacteriales</taxon>
        <taxon>Flavobacteriaceae</taxon>
        <taxon>Mesonia</taxon>
    </lineage>
</organism>
<keyword evidence="2" id="KW-1185">Reference proteome</keyword>
<dbReference type="Proteomes" id="UP000719267">
    <property type="component" value="Unassembled WGS sequence"/>
</dbReference>
<dbReference type="PROSITE" id="PS51257">
    <property type="entry name" value="PROKAR_LIPOPROTEIN"/>
    <property type="match status" value="1"/>
</dbReference>